<name>A0A2T7BIJ4_9BACT</name>
<sequence>MTNKALVEKIASLPAPLKEQVIKFVDFLLATNISPYASREASTTVNDSGAQWGVSNPLDLILSFWSQQQRQEAGASTDAANIRPAGLAKGLIKMAQDFDTTPDDFKDYM</sequence>
<dbReference type="EMBL" id="QCYK01000002">
    <property type="protein sequence ID" value="PUZ26073.1"/>
    <property type="molecule type" value="Genomic_DNA"/>
</dbReference>
<dbReference type="AlphaFoldDB" id="A0A2T7BIJ4"/>
<dbReference type="OrthoDB" id="9801704at2"/>
<accession>A0A2T7BIJ4</accession>
<evidence type="ECO:0008006" key="3">
    <source>
        <dbReference type="Google" id="ProtNLM"/>
    </source>
</evidence>
<keyword evidence="2" id="KW-1185">Reference proteome</keyword>
<comment type="caution">
    <text evidence="1">The sequence shown here is derived from an EMBL/GenBank/DDBJ whole genome shotgun (WGS) entry which is preliminary data.</text>
</comment>
<organism evidence="1 2">
    <name type="scientific">Chitinophaga parva</name>
    <dbReference type="NCBI Taxonomy" id="2169414"/>
    <lineage>
        <taxon>Bacteria</taxon>
        <taxon>Pseudomonadati</taxon>
        <taxon>Bacteroidota</taxon>
        <taxon>Chitinophagia</taxon>
        <taxon>Chitinophagales</taxon>
        <taxon>Chitinophagaceae</taxon>
        <taxon>Chitinophaga</taxon>
    </lineage>
</organism>
<protein>
    <recommendedName>
        <fullName evidence="3">DUF2281 domain-containing protein</fullName>
    </recommendedName>
</protein>
<reference evidence="1 2" key="1">
    <citation type="submission" date="2018-04" db="EMBL/GenBank/DDBJ databases">
        <title>Chitinophaga fuyangensis sp. nov., isolated from soil in a chemical factory.</title>
        <authorList>
            <person name="Chen K."/>
        </authorList>
    </citation>
    <scope>NUCLEOTIDE SEQUENCE [LARGE SCALE GENOMIC DNA]</scope>
    <source>
        <strain evidence="1 2">LY-1</strain>
    </source>
</reference>
<dbReference type="Proteomes" id="UP000244450">
    <property type="component" value="Unassembled WGS sequence"/>
</dbReference>
<gene>
    <name evidence="1" type="ORF">DCC81_17685</name>
</gene>
<evidence type="ECO:0000313" key="1">
    <source>
        <dbReference type="EMBL" id="PUZ26073.1"/>
    </source>
</evidence>
<dbReference type="RefSeq" id="WP_108687910.1">
    <property type="nucleotide sequence ID" value="NZ_QCYK01000002.1"/>
</dbReference>
<proteinExistence type="predicted"/>
<evidence type="ECO:0000313" key="2">
    <source>
        <dbReference type="Proteomes" id="UP000244450"/>
    </source>
</evidence>